<name>A0ABT6AIM0_9BURK</name>
<keyword evidence="5" id="KW-0012">Acyltransferase</keyword>
<proteinExistence type="predicted"/>
<dbReference type="PROSITE" id="PS51934">
    <property type="entry name" value="LRAT"/>
    <property type="match status" value="1"/>
</dbReference>
<dbReference type="Pfam" id="PF04970">
    <property type="entry name" value="LRAT"/>
    <property type="match status" value="1"/>
</dbReference>
<gene>
    <name evidence="5" type="ORF">P3W85_05730</name>
</gene>
<dbReference type="InterPro" id="IPR007053">
    <property type="entry name" value="LRAT_dom"/>
</dbReference>
<keyword evidence="1" id="KW-0808">Transferase</keyword>
<keyword evidence="6" id="KW-1185">Reference proteome</keyword>
<keyword evidence="2" id="KW-0378">Hydrolase</keyword>
<evidence type="ECO:0000259" key="4">
    <source>
        <dbReference type="PROSITE" id="PS51934"/>
    </source>
</evidence>
<evidence type="ECO:0000256" key="2">
    <source>
        <dbReference type="ARBA" id="ARBA00022801"/>
    </source>
</evidence>
<dbReference type="GO" id="GO:0016746">
    <property type="term" value="F:acyltransferase activity"/>
    <property type="evidence" value="ECO:0007669"/>
    <property type="project" value="UniProtKB-KW"/>
</dbReference>
<sequence length="167" mass="18103">MNHQEQQGHAQANPRQGADAIGTGLPLGAHLITERRGYAHHGIYIGAGKVVHYAGFAGSLHRGPVEEITLDAFAVGQPVSVKANPCARYAGLEAVARACSRLGEDNYRLLTNNCEHFCTWCLFGESRSEQVEACLHHPSRAVHTLANLLRTFFESEWKGGHFGASTA</sequence>
<accession>A0ABT6AIM0</accession>
<dbReference type="InterPro" id="IPR051496">
    <property type="entry name" value="H-rev107_PLA/AT"/>
</dbReference>
<evidence type="ECO:0000256" key="1">
    <source>
        <dbReference type="ARBA" id="ARBA00022679"/>
    </source>
</evidence>
<feature type="domain" description="LRAT" evidence="4">
    <location>
        <begin position="30"/>
        <end position="130"/>
    </location>
</feature>
<dbReference type="Gene3D" id="3.90.1720.10">
    <property type="entry name" value="endopeptidase domain like (from Nostoc punctiforme)"/>
    <property type="match status" value="1"/>
</dbReference>
<comment type="caution">
    <text evidence="5">The sequence shown here is derived from an EMBL/GenBank/DDBJ whole genome shotgun (WGS) entry which is preliminary data.</text>
</comment>
<evidence type="ECO:0000313" key="5">
    <source>
        <dbReference type="EMBL" id="MDF3832444.1"/>
    </source>
</evidence>
<protein>
    <submittedName>
        <fullName evidence="5">Lecithin retinol acyltransferase family protein</fullName>
    </submittedName>
</protein>
<dbReference type="EMBL" id="JARJLM010000096">
    <property type="protein sequence ID" value="MDF3832444.1"/>
    <property type="molecule type" value="Genomic_DNA"/>
</dbReference>
<evidence type="ECO:0000313" key="6">
    <source>
        <dbReference type="Proteomes" id="UP001216674"/>
    </source>
</evidence>
<keyword evidence="3" id="KW-0443">Lipid metabolism</keyword>
<dbReference type="Proteomes" id="UP001216674">
    <property type="component" value="Unassembled WGS sequence"/>
</dbReference>
<dbReference type="PANTHER" id="PTHR13943:SF77">
    <property type="entry name" value="LRAT DOMAIN-CONTAINING PROTEIN"/>
    <property type="match status" value="1"/>
</dbReference>
<organism evidence="5 6">
    <name type="scientific">Cupriavidus basilensis</name>
    <dbReference type="NCBI Taxonomy" id="68895"/>
    <lineage>
        <taxon>Bacteria</taxon>
        <taxon>Pseudomonadati</taxon>
        <taxon>Pseudomonadota</taxon>
        <taxon>Betaproteobacteria</taxon>
        <taxon>Burkholderiales</taxon>
        <taxon>Burkholderiaceae</taxon>
        <taxon>Cupriavidus</taxon>
    </lineage>
</organism>
<reference evidence="5 6" key="1">
    <citation type="submission" date="2023-03" db="EMBL/GenBank/DDBJ databases">
        <title>Draft assemblies of triclosan tolerant bacteria isolated from returned activated sludge.</title>
        <authorList>
            <person name="Van Hamelsveld S."/>
        </authorList>
    </citation>
    <scope>NUCLEOTIDE SEQUENCE [LARGE SCALE GENOMIC DNA]</scope>
    <source>
        <strain evidence="5 6">GW210010_S58</strain>
    </source>
</reference>
<dbReference type="PANTHER" id="PTHR13943">
    <property type="entry name" value="HRAS-LIKE SUPPRESSOR - RELATED"/>
    <property type="match status" value="1"/>
</dbReference>
<evidence type="ECO:0000256" key="3">
    <source>
        <dbReference type="ARBA" id="ARBA00023098"/>
    </source>
</evidence>
<dbReference type="RefSeq" id="WP_276264059.1">
    <property type="nucleotide sequence ID" value="NZ_JARJLM010000096.1"/>
</dbReference>